<accession>A0A9Q1KUN6</accession>
<evidence type="ECO:0000313" key="1">
    <source>
        <dbReference type="EMBL" id="KAJ8448952.1"/>
    </source>
</evidence>
<proteinExistence type="predicted"/>
<sequence length="176" mass="19924">MAGMELQNTVKEAINALYHHLDDACRMQADRWLQEFQRTIDAWQPSLLLLWEATREKIIGKALLLDEIINYVQSLQQHSQLVTFRPSSFSLKATSIVCQSVHQTAKRSELAFVDFYMLLESRLFNDSTVSECLTLGGFLSFESSEIPFEAAVNGLLSVLPTVALADQKIISERTKI</sequence>
<gene>
    <name evidence="1" type="ORF">Cgig2_030808</name>
</gene>
<protein>
    <submittedName>
        <fullName evidence="1">Uncharacterized protein</fullName>
    </submittedName>
</protein>
<reference evidence="1" key="1">
    <citation type="submission" date="2022-04" db="EMBL/GenBank/DDBJ databases">
        <title>Carnegiea gigantea Genome sequencing and assembly v2.</title>
        <authorList>
            <person name="Copetti D."/>
            <person name="Sanderson M.J."/>
            <person name="Burquez A."/>
            <person name="Wojciechowski M.F."/>
        </authorList>
    </citation>
    <scope>NUCLEOTIDE SEQUENCE</scope>
    <source>
        <strain evidence="1">SGP5-SGP5p</strain>
        <tissue evidence="1">Aerial part</tissue>
    </source>
</reference>
<name>A0A9Q1KUN6_9CARY</name>
<dbReference type="Proteomes" id="UP001153076">
    <property type="component" value="Unassembled WGS sequence"/>
</dbReference>
<dbReference type="InterPro" id="IPR011989">
    <property type="entry name" value="ARM-like"/>
</dbReference>
<evidence type="ECO:0000313" key="2">
    <source>
        <dbReference type="Proteomes" id="UP001153076"/>
    </source>
</evidence>
<dbReference type="AlphaFoldDB" id="A0A9Q1KUN6"/>
<keyword evidence="2" id="KW-1185">Reference proteome</keyword>
<dbReference type="Gene3D" id="1.25.10.10">
    <property type="entry name" value="Leucine-rich Repeat Variant"/>
    <property type="match status" value="1"/>
</dbReference>
<organism evidence="1 2">
    <name type="scientific">Carnegiea gigantea</name>
    <dbReference type="NCBI Taxonomy" id="171969"/>
    <lineage>
        <taxon>Eukaryota</taxon>
        <taxon>Viridiplantae</taxon>
        <taxon>Streptophyta</taxon>
        <taxon>Embryophyta</taxon>
        <taxon>Tracheophyta</taxon>
        <taxon>Spermatophyta</taxon>
        <taxon>Magnoliopsida</taxon>
        <taxon>eudicotyledons</taxon>
        <taxon>Gunneridae</taxon>
        <taxon>Pentapetalae</taxon>
        <taxon>Caryophyllales</taxon>
        <taxon>Cactineae</taxon>
        <taxon>Cactaceae</taxon>
        <taxon>Cactoideae</taxon>
        <taxon>Echinocereeae</taxon>
        <taxon>Carnegiea</taxon>
    </lineage>
</organism>
<comment type="caution">
    <text evidence="1">The sequence shown here is derived from an EMBL/GenBank/DDBJ whole genome shotgun (WGS) entry which is preliminary data.</text>
</comment>
<dbReference type="OrthoDB" id="435593at2759"/>
<dbReference type="EMBL" id="JAKOGI010000026">
    <property type="protein sequence ID" value="KAJ8448952.1"/>
    <property type="molecule type" value="Genomic_DNA"/>
</dbReference>